<keyword evidence="7" id="KW-1185">Reference proteome</keyword>
<feature type="binding site" evidence="4">
    <location>
        <position position="56"/>
    </location>
    <ligand>
        <name>substrate</name>
    </ligand>
</feature>
<dbReference type="GO" id="GO:0005524">
    <property type="term" value="F:ATP binding"/>
    <property type="evidence" value="ECO:0007669"/>
    <property type="project" value="UniProtKB-KW"/>
</dbReference>
<feature type="binding site" evidence="4">
    <location>
        <position position="61"/>
    </location>
    <ligand>
        <name>substrate</name>
    </ligand>
</feature>
<dbReference type="SUPFAM" id="SSF100950">
    <property type="entry name" value="NagB/RpiA/CoA transferase-like"/>
    <property type="match status" value="1"/>
</dbReference>
<proteinExistence type="inferred from homology"/>
<dbReference type="GO" id="GO:0046872">
    <property type="term" value="F:metal ion binding"/>
    <property type="evidence" value="ECO:0007669"/>
    <property type="project" value="UniProtKB-KW"/>
</dbReference>
<protein>
    <recommendedName>
        <fullName evidence="5">5-formyltetrahydrofolate cyclo-ligase</fullName>
        <ecNumber evidence="5">6.3.3.2</ecNumber>
    </recommendedName>
</protein>
<feature type="binding site" evidence="4">
    <location>
        <begin position="10"/>
        <end position="14"/>
    </location>
    <ligand>
        <name>ATP</name>
        <dbReference type="ChEBI" id="CHEBI:30616"/>
    </ligand>
</feature>
<dbReference type="EMBL" id="LWBR01000024">
    <property type="protein sequence ID" value="KZN96324.1"/>
    <property type="molecule type" value="Genomic_DNA"/>
</dbReference>
<dbReference type="Gene3D" id="3.40.50.10420">
    <property type="entry name" value="NagB/RpiA/CoA transferase-like"/>
    <property type="match status" value="1"/>
</dbReference>
<dbReference type="Proteomes" id="UP000076476">
    <property type="component" value="Unassembled WGS sequence"/>
</dbReference>
<comment type="catalytic activity">
    <reaction evidence="5">
        <text>(6S)-5-formyl-5,6,7,8-tetrahydrofolate + ATP = (6R)-5,10-methenyltetrahydrofolate + ADP + phosphate</text>
        <dbReference type="Rhea" id="RHEA:10488"/>
        <dbReference type="ChEBI" id="CHEBI:30616"/>
        <dbReference type="ChEBI" id="CHEBI:43474"/>
        <dbReference type="ChEBI" id="CHEBI:57455"/>
        <dbReference type="ChEBI" id="CHEBI:57457"/>
        <dbReference type="ChEBI" id="CHEBI:456216"/>
        <dbReference type="EC" id="6.3.3.2"/>
    </reaction>
</comment>
<keyword evidence="5" id="KW-0460">Magnesium</keyword>
<dbReference type="EC" id="6.3.3.2" evidence="5"/>
<evidence type="ECO:0000256" key="5">
    <source>
        <dbReference type="RuleBase" id="RU361279"/>
    </source>
</evidence>
<keyword evidence="3 4" id="KW-0067">ATP-binding</keyword>
<sequence>MGGIFKLEKKFEIRNEVKRMLKNMGHELHADWSNKIAETLFETDYWQEANTIGLTVSKGFEVDTKSLFFRCWQEKKKTAVPKCDPNIKEMEFREIKSFDQLENVYLDLQEPIFEQTTLITPKEIDLLIVPGICFDRRGHRIGYGGGYFDRYLHKYANVTIALAFSFQIVEEVPIESHDIPVDIIITEKELVECRK</sequence>
<dbReference type="InterPro" id="IPR002698">
    <property type="entry name" value="FTHF_cligase"/>
</dbReference>
<reference evidence="6 7" key="1">
    <citation type="submission" date="2016-04" db="EMBL/GenBank/DDBJ databases">
        <title>Draft genome sequence of Aeribacillus pallidus 8m3 from petroleum reservoir.</title>
        <authorList>
            <person name="Poltaraus A.B."/>
            <person name="Nazina T.N."/>
            <person name="Tourova T.P."/>
            <person name="Malakho S.M."/>
            <person name="Korshunova A.V."/>
            <person name="Sokolova D.S."/>
        </authorList>
    </citation>
    <scope>NUCLEOTIDE SEQUENCE [LARGE SCALE GENOMIC DNA]</scope>
    <source>
        <strain evidence="6 7">8m3</strain>
    </source>
</reference>
<comment type="caution">
    <text evidence="6">The sequence shown here is derived from an EMBL/GenBank/DDBJ whole genome shotgun (WGS) entry which is preliminary data.</text>
</comment>
<dbReference type="STRING" id="33936.AZI98_09725"/>
<organism evidence="6 7">
    <name type="scientific">Aeribacillus pallidus</name>
    <dbReference type="NCBI Taxonomy" id="33936"/>
    <lineage>
        <taxon>Bacteria</taxon>
        <taxon>Bacillati</taxon>
        <taxon>Bacillota</taxon>
        <taxon>Bacilli</taxon>
        <taxon>Bacillales</taxon>
        <taxon>Bacillaceae</taxon>
        <taxon>Aeribacillus</taxon>
    </lineage>
</organism>
<evidence type="ECO:0000313" key="6">
    <source>
        <dbReference type="EMBL" id="KZN96324.1"/>
    </source>
</evidence>
<dbReference type="PANTHER" id="PTHR23407">
    <property type="entry name" value="ATPASE INHIBITOR/5-FORMYLTETRAHYDROFOLATE CYCLO-LIGASE"/>
    <property type="match status" value="1"/>
</dbReference>
<dbReference type="AlphaFoldDB" id="A0A165XRD7"/>
<dbReference type="Pfam" id="PF01812">
    <property type="entry name" value="5-FTHF_cyc-lig"/>
    <property type="match status" value="1"/>
</dbReference>
<evidence type="ECO:0000256" key="3">
    <source>
        <dbReference type="ARBA" id="ARBA00022840"/>
    </source>
</evidence>
<dbReference type="InterPro" id="IPR037171">
    <property type="entry name" value="NagB/RpiA_transferase-like"/>
</dbReference>
<comment type="similarity">
    <text evidence="1 5">Belongs to the 5-formyltetrahydrofolate cyclo-ligase family.</text>
</comment>
<dbReference type="GO" id="GO:0009396">
    <property type="term" value="P:folic acid-containing compound biosynthetic process"/>
    <property type="evidence" value="ECO:0007669"/>
    <property type="project" value="TreeGrafter"/>
</dbReference>
<comment type="cofactor">
    <cofactor evidence="5">
        <name>Mg(2+)</name>
        <dbReference type="ChEBI" id="CHEBI:18420"/>
    </cofactor>
</comment>
<dbReference type="OrthoDB" id="9801938at2"/>
<evidence type="ECO:0000256" key="1">
    <source>
        <dbReference type="ARBA" id="ARBA00010638"/>
    </source>
</evidence>
<evidence type="ECO:0000256" key="2">
    <source>
        <dbReference type="ARBA" id="ARBA00022741"/>
    </source>
</evidence>
<dbReference type="PANTHER" id="PTHR23407:SF1">
    <property type="entry name" value="5-FORMYLTETRAHYDROFOLATE CYCLO-LIGASE"/>
    <property type="match status" value="1"/>
</dbReference>
<evidence type="ECO:0000256" key="4">
    <source>
        <dbReference type="PIRSR" id="PIRSR006806-1"/>
    </source>
</evidence>
<dbReference type="GO" id="GO:0030272">
    <property type="term" value="F:5-formyltetrahydrofolate cyclo-ligase activity"/>
    <property type="evidence" value="ECO:0007669"/>
    <property type="project" value="UniProtKB-EC"/>
</dbReference>
<accession>A0A165XRD7</accession>
<dbReference type="NCBIfam" id="TIGR02727">
    <property type="entry name" value="MTHFS_bact"/>
    <property type="match status" value="1"/>
</dbReference>
<name>A0A165XRD7_9BACI</name>
<accession>A0A164B039</accession>
<gene>
    <name evidence="6" type="ORF">AZI98_09725</name>
</gene>
<dbReference type="PIRSF" id="PIRSF006806">
    <property type="entry name" value="FTHF_cligase"/>
    <property type="match status" value="1"/>
</dbReference>
<dbReference type="GO" id="GO:0035999">
    <property type="term" value="P:tetrahydrofolate interconversion"/>
    <property type="evidence" value="ECO:0007669"/>
    <property type="project" value="TreeGrafter"/>
</dbReference>
<keyword evidence="2 4" id="KW-0547">Nucleotide-binding</keyword>
<evidence type="ECO:0000313" key="7">
    <source>
        <dbReference type="Proteomes" id="UP000076476"/>
    </source>
</evidence>
<keyword evidence="5" id="KW-0479">Metal-binding</keyword>
<dbReference type="InterPro" id="IPR024185">
    <property type="entry name" value="FTHF_cligase-like_sf"/>
</dbReference>